<evidence type="ECO:0000313" key="1">
    <source>
        <dbReference type="EMBL" id="RKF65715.1"/>
    </source>
</evidence>
<dbReference type="AlphaFoldDB" id="A0A420I7S7"/>
<keyword evidence="2" id="KW-1185">Reference proteome</keyword>
<organism evidence="1 2">
    <name type="scientific">Erysiphe neolycopersici</name>
    <dbReference type="NCBI Taxonomy" id="212602"/>
    <lineage>
        <taxon>Eukaryota</taxon>
        <taxon>Fungi</taxon>
        <taxon>Dikarya</taxon>
        <taxon>Ascomycota</taxon>
        <taxon>Pezizomycotina</taxon>
        <taxon>Leotiomycetes</taxon>
        <taxon>Erysiphales</taxon>
        <taxon>Erysiphaceae</taxon>
        <taxon>Erysiphe</taxon>
    </lineage>
</organism>
<protein>
    <submittedName>
        <fullName evidence="1">Putative endo-beta-glucanase</fullName>
    </submittedName>
</protein>
<comment type="caution">
    <text evidence="1">The sequence shown here is derived from an EMBL/GenBank/DDBJ whole genome shotgun (WGS) entry which is preliminary data.</text>
</comment>
<dbReference type="Gene3D" id="2.60.120.200">
    <property type="match status" value="1"/>
</dbReference>
<dbReference type="Pfam" id="PF26113">
    <property type="entry name" value="GH16_XgeA"/>
    <property type="match status" value="1"/>
</dbReference>
<accession>A0A420I7S7</accession>
<dbReference type="EMBL" id="MCFK01000402">
    <property type="protein sequence ID" value="RKF65715.1"/>
    <property type="molecule type" value="Genomic_DNA"/>
</dbReference>
<sequence>MTLHTSAECVRFLATRTTSSSLKKNTDCNANSAKSGCTTKSTGKKIKIINNFGAGFNAPKKDGMYAMEWTATDITKSDTWVV</sequence>
<dbReference type="Proteomes" id="UP000286134">
    <property type="component" value="Unassembled WGS sequence"/>
</dbReference>
<dbReference type="OrthoDB" id="192832at2759"/>
<gene>
    <name evidence="1" type="ORF">OnM2_004037</name>
</gene>
<proteinExistence type="predicted"/>
<evidence type="ECO:0000313" key="2">
    <source>
        <dbReference type="Proteomes" id="UP000286134"/>
    </source>
</evidence>
<reference evidence="1 2" key="1">
    <citation type="journal article" date="2018" name="BMC Genomics">
        <title>Comparative genome analyses reveal sequence features reflecting distinct modes of host-adaptation between dicot and monocot powdery mildew.</title>
        <authorList>
            <person name="Wu Y."/>
            <person name="Ma X."/>
            <person name="Pan Z."/>
            <person name="Kale S.D."/>
            <person name="Song Y."/>
            <person name="King H."/>
            <person name="Zhang Q."/>
            <person name="Presley C."/>
            <person name="Deng X."/>
            <person name="Wei C.I."/>
            <person name="Xiao S."/>
        </authorList>
    </citation>
    <scope>NUCLEOTIDE SEQUENCE [LARGE SCALE GENOMIC DNA]</scope>
    <source>
        <strain evidence="1">UMSG2</strain>
    </source>
</reference>
<name>A0A420I7S7_9PEZI</name>